<dbReference type="AlphaFoldDB" id="A0A0F9J339"/>
<name>A0A0F9J339_9ZZZZ</name>
<accession>A0A0F9J339</accession>
<gene>
    <name evidence="1" type="ORF">LCGC14_1504710</name>
</gene>
<organism evidence="1">
    <name type="scientific">marine sediment metagenome</name>
    <dbReference type="NCBI Taxonomy" id="412755"/>
    <lineage>
        <taxon>unclassified sequences</taxon>
        <taxon>metagenomes</taxon>
        <taxon>ecological metagenomes</taxon>
    </lineage>
</organism>
<protein>
    <submittedName>
        <fullName evidence="1">Uncharacterized protein</fullName>
    </submittedName>
</protein>
<reference evidence="1" key="1">
    <citation type="journal article" date="2015" name="Nature">
        <title>Complex archaea that bridge the gap between prokaryotes and eukaryotes.</title>
        <authorList>
            <person name="Spang A."/>
            <person name="Saw J.H."/>
            <person name="Jorgensen S.L."/>
            <person name="Zaremba-Niedzwiedzka K."/>
            <person name="Martijn J."/>
            <person name="Lind A.E."/>
            <person name="van Eijk R."/>
            <person name="Schleper C."/>
            <person name="Guy L."/>
            <person name="Ettema T.J."/>
        </authorList>
    </citation>
    <scope>NUCLEOTIDE SEQUENCE</scope>
</reference>
<proteinExistence type="predicted"/>
<evidence type="ECO:0000313" key="1">
    <source>
        <dbReference type="EMBL" id="KKM64114.1"/>
    </source>
</evidence>
<comment type="caution">
    <text evidence="1">The sequence shown here is derived from an EMBL/GenBank/DDBJ whole genome shotgun (WGS) entry which is preliminary data.</text>
</comment>
<dbReference type="EMBL" id="LAZR01010967">
    <property type="protein sequence ID" value="KKM64114.1"/>
    <property type="molecule type" value="Genomic_DNA"/>
</dbReference>
<sequence>MNEFETFKNLVESYWPRCKTTEAQLQVHWENGICYHPPGVVASALAKSLTEFPDDTAPKWKVIVGHLAGRAKRVGVGKSDFQSLLDQTRRAMKKPWGPQGIMRKGVDNMTDEDVWLEWVRAQCHERHLREHPDTERCVTCVRTSRGECGLGHRECLSKRDRAHQYARWRNYIEERGDVVPAYLVG</sequence>